<organism evidence="2 3">
    <name type="scientific">Actinokineospora globicatena</name>
    <dbReference type="NCBI Taxonomy" id="103729"/>
    <lineage>
        <taxon>Bacteria</taxon>
        <taxon>Bacillati</taxon>
        <taxon>Actinomycetota</taxon>
        <taxon>Actinomycetes</taxon>
        <taxon>Pseudonocardiales</taxon>
        <taxon>Pseudonocardiaceae</taxon>
        <taxon>Actinokineospora</taxon>
    </lineage>
</organism>
<keyword evidence="3" id="KW-1185">Reference proteome</keyword>
<evidence type="ECO:0000256" key="1">
    <source>
        <dbReference type="SAM" id="Phobius"/>
    </source>
</evidence>
<gene>
    <name evidence="2" type="ORF">Aglo03_13390</name>
</gene>
<dbReference type="AlphaFoldDB" id="A0A9W6QLL4"/>
<accession>A0A9W6QLL4</accession>
<proteinExistence type="predicted"/>
<feature type="transmembrane region" description="Helical" evidence="1">
    <location>
        <begin position="26"/>
        <end position="44"/>
    </location>
</feature>
<keyword evidence="1" id="KW-0812">Transmembrane</keyword>
<evidence type="ECO:0000313" key="2">
    <source>
        <dbReference type="EMBL" id="GLW90523.1"/>
    </source>
</evidence>
<evidence type="ECO:0000313" key="3">
    <source>
        <dbReference type="Proteomes" id="UP001165042"/>
    </source>
</evidence>
<comment type="caution">
    <text evidence="2">The sequence shown here is derived from an EMBL/GenBank/DDBJ whole genome shotgun (WGS) entry which is preliminary data.</text>
</comment>
<dbReference type="Proteomes" id="UP001165042">
    <property type="component" value="Unassembled WGS sequence"/>
</dbReference>
<keyword evidence="1" id="KW-1133">Transmembrane helix</keyword>
<feature type="transmembrane region" description="Helical" evidence="1">
    <location>
        <begin position="51"/>
        <end position="71"/>
    </location>
</feature>
<sequence length="173" mass="18694">MLVAAVVLGRRQPGGFVVLGWLDQPVLFGTIAIAMVAFTCWLLVDHDMWRPFLVGAFTALTLAWAALGALVGSTTAKPVEQARHASPDGEREVVVYRGYAGRDDAWELRVTSGTWPTSREWDLGCVNAERATLNGVEWTGANTLRVLVSLPKDIDLTLDADTAKPTSRVALGC</sequence>
<name>A0A9W6QLL4_9PSEU</name>
<keyword evidence="1" id="KW-0472">Membrane</keyword>
<dbReference type="EMBL" id="BSSD01000001">
    <property type="protein sequence ID" value="GLW90523.1"/>
    <property type="molecule type" value="Genomic_DNA"/>
</dbReference>
<reference evidence="2" key="1">
    <citation type="submission" date="2023-02" db="EMBL/GenBank/DDBJ databases">
        <title>Actinokineospora globicatena NBRC 15670.</title>
        <authorList>
            <person name="Ichikawa N."/>
            <person name="Sato H."/>
            <person name="Tonouchi N."/>
        </authorList>
    </citation>
    <scope>NUCLEOTIDE SEQUENCE</scope>
    <source>
        <strain evidence="2">NBRC 15670</strain>
    </source>
</reference>
<protein>
    <submittedName>
        <fullName evidence="2">Uncharacterized protein</fullName>
    </submittedName>
</protein>